<dbReference type="EMBL" id="HBIB01007649">
    <property type="protein sequence ID" value="CAE0242583.1"/>
    <property type="molecule type" value="Transcribed_RNA"/>
</dbReference>
<protein>
    <recommendedName>
        <fullName evidence="2">Tetratricopeptide SHNi-TPR domain-containing protein</fullName>
    </recommendedName>
</protein>
<reference evidence="1" key="1">
    <citation type="submission" date="2021-01" db="EMBL/GenBank/DDBJ databases">
        <authorList>
            <person name="Corre E."/>
            <person name="Pelletier E."/>
            <person name="Niang G."/>
            <person name="Scheremetjew M."/>
            <person name="Finn R."/>
            <person name="Kale V."/>
            <person name="Holt S."/>
            <person name="Cochrane G."/>
            <person name="Meng A."/>
            <person name="Brown T."/>
            <person name="Cohen L."/>
        </authorList>
    </citation>
    <scope>NUCLEOTIDE SEQUENCE</scope>
    <source>
        <strain evidence="1">NIES-2562</strain>
    </source>
</reference>
<evidence type="ECO:0000313" key="1">
    <source>
        <dbReference type="EMBL" id="CAE0242583.1"/>
    </source>
</evidence>
<name>A0A7S3D0S6_9EUKA</name>
<evidence type="ECO:0008006" key="2">
    <source>
        <dbReference type="Google" id="ProtNLM"/>
    </source>
</evidence>
<dbReference type="InterPro" id="IPR011990">
    <property type="entry name" value="TPR-like_helical_dom_sf"/>
</dbReference>
<organism evidence="1">
    <name type="scientific">Palpitomonas bilix</name>
    <dbReference type="NCBI Taxonomy" id="652834"/>
    <lineage>
        <taxon>Eukaryota</taxon>
        <taxon>Eukaryota incertae sedis</taxon>
    </lineage>
</organism>
<sequence>MEVVRDCLNKVEEAFAKGEFKDVMKLATEGLEAAMSAEGRKEAIDALDGTREAAMAYINKGVQQEGHLDTLLNEAHLFLLRSQSQLNSTKDEEDVAVAVEGAIEDVKQASSLFAYLADDEGAIQSSYWLGIAQTHYGRALHRAKRSEDASDVLQSALEALQESFSAARSLKEGDRSDRINAVIRCAEGEVAFVLLSLAQIGVDEHLRAFMQGEAVDFDELDTVEDDLNTARDLLESELKRSSENETQSRLASCFCSLGTVKMLLGDTDESMKMLTEGKRLFSLVGDANGEKRAEGLMKNVEVIKKTLES</sequence>
<proteinExistence type="predicted"/>
<accession>A0A7S3D0S6</accession>
<dbReference type="SUPFAM" id="SSF48452">
    <property type="entry name" value="TPR-like"/>
    <property type="match status" value="1"/>
</dbReference>
<gene>
    <name evidence="1" type="ORF">PBIL07802_LOCUS4748</name>
</gene>
<dbReference type="AlphaFoldDB" id="A0A7S3D0S6"/>
<dbReference type="Gene3D" id="1.25.40.10">
    <property type="entry name" value="Tetratricopeptide repeat domain"/>
    <property type="match status" value="1"/>
</dbReference>